<dbReference type="OrthoDB" id="6622743at2759"/>
<dbReference type="Gene3D" id="3.40.190.10">
    <property type="entry name" value="Periplasmic binding protein-like II"/>
    <property type="match status" value="2"/>
</dbReference>
<dbReference type="Pfam" id="PF24576">
    <property type="entry name" value="IR75A_N"/>
    <property type="match status" value="1"/>
</dbReference>
<feature type="chain" id="PRO_5038669199" evidence="9">
    <location>
        <begin position="26"/>
        <end position="643"/>
    </location>
</feature>
<evidence type="ECO:0000256" key="9">
    <source>
        <dbReference type="SAM" id="SignalP"/>
    </source>
</evidence>
<keyword evidence="5 8" id="KW-0472">Membrane</keyword>
<dbReference type="InterPro" id="IPR052192">
    <property type="entry name" value="Insect_Ionotropic_Sensory_Rcpt"/>
</dbReference>
<feature type="transmembrane region" description="Helical" evidence="8">
    <location>
        <begin position="399"/>
        <end position="425"/>
    </location>
</feature>
<evidence type="ECO:0000256" key="7">
    <source>
        <dbReference type="ARBA" id="ARBA00023180"/>
    </source>
</evidence>
<reference evidence="12" key="1">
    <citation type="submission" date="2025-08" db="UniProtKB">
        <authorList>
            <consortium name="RefSeq"/>
        </authorList>
    </citation>
    <scope>IDENTIFICATION</scope>
    <source>
        <tissue evidence="12">Whole organism</tissue>
    </source>
</reference>
<evidence type="ECO:0000256" key="4">
    <source>
        <dbReference type="ARBA" id="ARBA00022989"/>
    </source>
</evidence>
<dbReference type="RefSeq" id="XP_052132421.1">
    <property type="nucleotide sequence ID" value="XM_052276461.1"/>
</dbReference>
<feature type="domain" description="Ionotropic receptor 75a N-terminal" evidence="10">
    <location>
        <begin position="38"/>
        <end position="217"/>
    </location>
</feature>
<keyword evidence="2" id="KW-1003">Cell membrane</keyword>
<keyword evidence="7" id="KW-0325">Glycoprotein</keyword>
<dbReference type="GeneID" id="113208545"/>
<name>A0A9C6XAU5_FRAOC</name>
<evidence type="ECO:0000259" key="10">
    <source>
        <dbReference type="Pfam" id="PF24576"/>
    </source>
</evidence>
<evidence type="ECO:0000256" key="1">
    <source>
        <dbReference type="ARBA" id="ARBA00004651"/>
    </source>
</evidence>
<dbReference type="InterPro" id="IPR057074">
    <property type="entry name" value="IR75A_N"/>
</dbReference>
<dbReference type="SUPFAM" id="SSF53850">
    <property type="entry name" value="Periplasmic binding protein-like II"/>
    <property type="match status" value="1"/>
</dbReference>
<keyword evidence="3 8" id="KW-0812">Transmembrane</keyword>
<evidence type="ECO:0000256" key="6">
    <source>
        <dbReference type="ARBA" id="ARBA00023170"/>
    </source>
</evidence>
<dbReference type="KEGG" id="foc:113208545"/>
<proteinExistence type="predicted"/>
<organism evidence="11 12">
    <name type="scientific">Frankliniella occidentalis</name>
    <name type="common">Western flower thrips</name>
    <name type="synonym">Euthrips occidentalis</name>
    <dbReference type="NCBI Taxonomy" id="133901"/>
    <lineage>
        <taxon>Eukaryota</taxon>
        <taxon>Metazoa</taxon>
        <taxon>Ecdysozoa</taxon>
        <taxon>Arthropoda</taxon>
        <taxon>Hexapoda</taxon>
        <taxon>Insecta</taxon>
        <taxon>Pterygota</taxon>
        <taxon>Neoptera</taxon>
        <taxon>Paraneoptera</taxon>
        <taxon>Thysanoptera</taxon>
        <taxon>Terebrantia</taxon>
        <taxon>Thripoidea</taxon>
        <taxon>Thripidae</taxon>
        <taxon>Frankliniella</taxon>
    </lineage>
</organism>
<gene>
    <name evidence="12" type="primary">LOC113208545</name>
</gene>
<keyword evidence="4 8" id="KW-1133">Transmembrane helix</keyword>
<keyword evidence="11" id="KW-1185">Reference proteome</keyword>
<evidence type="ECO:0000256" key="3">
    <source>
        <dbReference type="ARBA" id="ARBA00022692"/>
    </source>
</evidence>
<comment type="subcellular location">
    <subcellularLocation>
        <location evidence="1">Cell membrane</location>
        <topology evidence="1">Multi-pass membrane protein</topology>
    </subcellularLocation>
</comment>
<accession>A0A9C6XAU5</accession>
<dbReference type="GO" id="GO:0005886">
    <property type="term" value="C:plasma membrane"/>
    <property type="evidence" value="ECO:0007669"/>
    <property type="project" value="UniProtKB-SubCell"/>
</dbReference>
<dbReference type="Gene3D" id="1.10.287.70">
    <property type="match status" value="1"/>
</dbReference>
<dbReference type="AlphaFoldDB" id="A0A9C6XAU5"/>
<keyword evidence="6" id="KW-0675">Receptor</keyword>
<evidence type="ECO:0000256" key="8">
    <source>
        <dbReference type="SAM" id="Phobius"/>
    </source>
</evidence>
<feature type="transmembrane region" description="Helical" evidence="8">
    <location>
        <begin position="335"/>
        <end position="353"/>
    </location>
</feature>
<dbReference type="PANTHER" id="PTHR42643">
    <property type="entry name" value="IONOTROPIC RECEPTOR 20A-RELATED"/>
    <property type="match status" value="1"/>
</dbReference>
<dbReference type="PANTHER" id="PTHR42643:SF30">
    <property type="entry name" value="IONOTROPIC RECEPTOR 40A-RELATED"/>
    <property type="match status" value="1"/>
</dbReference>
<feature type="signal peptide" evidence="9">
    <location>
        <begin position="1"/>
        <end position="25"/>
    </location>
</feature>
<sequence length="643" mass="71051">MLSPCERAALHCTLTAALCLLACDSLDVHLGRAVSRSVFQHKGLRHVVAVLCDHADALLWEREVAGTGSTYIATPRPSGAEVRRVLGEATTSVGVFLHTGCAETLRVLRQSSAADLLGGGRHWVLAGNASSTKAEMRDLAESLDLRPDSEVTLASLASDGRTVHLVDAFRPTVRSRGPVHMQLTGTWTEAAGYAAFLPGTTSSRRRNLYGTVLRAGVLVSGYREADLPHVLGKPKDNAPLVSDVAAFSHTLVSHLQDMLNVSLRLQGGHYFTLLRRIGRGDLDLLATATEMQAKYWDVMDYACMPLWTERRVMVLKNPSALWSYNAWLRPLDAKVWYILVTLVLCTAVVLRAVGYWEVHFDQGHVAEEDSWASAVTTALSMVCAQGFTTTTSWTSSRTLLLVFEFFSLFVNLFYSSGIVTFLLTFPPPFAHDVRDMIDSPFVIGADQDVFSRANFTKSSDALMRELYDRKINETVGGGGFVDLREASARARHGRFAVVGSPFPMYEMLATTWSQSDICRFQELPLLPPALLGLATPKRSPYRELINQALLLLVERGQLARERLRWSVLRPRCALSDVTELDYVGLRQVTPLLSFVVGGVVLSLLILTLELLTANSKYKDRDNPVIDLLKEVTQINTESRKKQA</sequence>
<protein>
    <submittedName>
        <fullName evidence="12">Ionotropic receptor 75a-like</fullName>
    </submittedName>
</protein>
<evidence type="ECO:0000256" key="5">
    <source>
        <dbReference type="ARBA" id="ARBA00023136"/>
    </source>
</evidence>
<evidence type="ECO:0000256" key="2">
    <source>
        <dbReference type="ARBA" id="ARBA00022475"/>
    </source>
</evidence>
<evidence type="ECO:0000313" key="12">
    <source>
        <dbReference type="RefSeq" id="XP_052132421.1"/>
    </source>
</evidence>
<keyword evidence="9" id="KW-0732">Signal</keyword>
<dbReference type="Proteomes" id="UP000504606">
    <property type="component" value="Unplaced"/>
</dbReference>
<evidence type="ECO:0000313" key="11">
    <source>
        <dbReference type="Proteomes" id="UP000504606"/>
    </source>
</evidence>
<feature type="transmembrane region" description="Helical" evidence="8">
    <location>
        <begin position="591"/>
        <end position="611"/>
    </location>
</feature>